<dbReference type="SUPFAM" id="SSF51430">
    <property type="entry name" value="NAD(P)-linked oxidoreductase"/>
    <property type="match status" value="1"/>
</dbReference>
<dbReference type="PRINTS" id="PR00069">
    <property type="entry name" value="ALDKETRDTASE"/>
</dbReference>
<feature type="domain" description="4Fe-4S ferredoxin-type" evidence="1">
    <location>
        <begin position="335"/>
        <end position="364"/>
    </location>
</feature>
<dbReference type="Pfam" id="PF00248">
    <property type="entry name" value="Aldo_ket_red"/>
    <property type="match status" value="1"/>
</dbReference>
<dbReference type="Proteomes" id="UP000246004">
    <property type="component" value="Unassembled WGS sequence"/>
</dbReference>
<reference evidence="2 4" key="2">
    <citation type="journal article" date="2017" name="BMC Genomics">
        <title>Genomic analysis of methanogenic archaea reveals a shift towards energy conservation.</title>
        <authorList>
            <person name="Gilmore S.P."/>
            <person name="Henske J.K."/>
            <person name="Sexton J.A."/>
            <person name="Solomon K.V."/>
            <person name="Seppala S."/>
            <person name="Yoo J.I."/>
            <person name="Huyett L.M."/>
            <person name="Pressman A."/>
            <person name="Cogan J.Z."/>
            <person name="Kivenson V."/>
            <person name="Peng X."/>
            <person name="Tan Y."/>
            <person name="Valentine D.L."/>
            <person name="O'Malley M.A."/>
        </authorList>
    </citation>
    <scope>NUCLEOTIDE SEQUENCE [LARGE SCALE GENOMIC DNA]</scope>
    <source>
        <strain evidence="2 4">1R-7</strain>
    </source>
</reference>
<evidence type="ECO:0000313" key="3">
    <source>
        <dbReference type="EMBL" id="PWL08677.1"/>
    </source>
</evidence>
<dbReference type="Gene3D" id="3.20.20.100">
    <property type="entry name" value="NADP-dependent oxidoreductase domain"/>
    <property type="match status" value="1"/>
</dbReference>
<dbReference type="InterPro" id="IPR017896">
    <property type="entry name" value="4Fe4S_Fe-S-bd"/>
</dbReference>
<dbReference type="InterPro" id="IPR023210">
    <property type="entry name" value="NADP_OxRdtase_dom"/>
</dbReference>
<evidence type="ECO:0000313" key="4">
    <source>
        <dbReference type="Proteomes" id="UP000217528"/>
    </source>
</evidence>
<keyword evidence="4" id="KW-1185">Reference proteome</keyword>
<dbReference type="CDD" id="cd19096">
    <property type="entry name" value="AKR_Fe-S_oxidoreductase"/>
    <property type="match status" value="1"/>
</dbReference>
<dbReference type="PANTHER" id="PTHR43312">
    <property type="entry name" value="D-THREO-ALDOSE 1-DEHYDROGENASE"/>
    <property type="match status" value="1"/>
</dbReference>
<reference evidence="3 5" key="1">
    <citation type="submission" date="2016-04" db="EMBL/GenBank/DDBJ databases">
        <title>Genome sequence of Methanosphaera cuniculi DSM 4103.</title>
        <authorList>
            <person name="Poehlein A."/>
            <person name="Seedorf H."/>
            <person name="Daniel R."/>
        </authorList>
    </citation>
    <scope>NUCLEOTIDE SEQUENCE [LARGE SCALE GENOMIC DNA]</scope>
    <source>
        <strain evidence="3 5">DSM 4103</strain>
    </source>
</reference>
<keyword evidence="3" id="KW-0560">Oxidoreductase</keyword>
<dbReference type="OrthoDB" id="7236at2157"/>
<dbReference type="Proteomes" id="UP000217528">
    <property type="component" value="Unassembled WGS sequence"/>
</dbReference>
<dbReference type="EMBL" id="LMVN01000024">
    <property type="protein sequence ID" value="PAV06911.1"/>
    <property type="molecule type" value="Genomic_DNA"/>
</dbReference>
<dbReference type="InterPro" id="IPR036812">
    <property type="entry name" value="NAD(P)_OxRdtase_dom_sf"/>
</dbReference>
<dbReference type="PROSITE" id="PS00198">
    <property type="entry name" value="4FE4S_FER_1"/>
    <property type="match status" value="2"/>
</dbReference>
<dbReference type="PROSITE" id="PS51379">
    <property type="entry name" value="4FE4S_FER_2"/>
    <property type="match status" value="2"/>
</dbReference>
<organism evidence="2 4">
    <name type="scientific">Methanosphaera cuniculi</name>
    <dbReference type="NCBI Taxonomy" id="1077256"/>
    <lineage>
        <taxon>Archaea</taxon>
        <taxon>Methanobacteriati</taxon>
        <taxon>Methanobacteriota</taxon>
        <taxon>Methanomada group</taxon>
        <taxon>Methanobacteria</taxon>
        <taxon>Methanobacteriales</taxon>
        <taxon>Methanobacteriaceae</taxon>
        <taxon>Methanosphaera</taxon>
    </lineage>
</organism>
<evidence type="ECO:0000259" key="1">
    <source>
        <dbReference type="PROSITE" id="PS51379"/>
    </source>
</evidence>
<dbReference type="EC" id="1.-.-.-" evidence="3"/>
<evidence type="ECO:0000313" key="2">
    <source>
        <dbReference type="EMBL" id="PAV06911.1"/>
    </source>
</evidence>
<sequence>MKKLGFGMMRLPKSDKDDETSIIQEEVDKMADLFLEKGFTYFDTAYVYHDGKSEGAFKKAVADKHPHEDYQIADKLPIFAIKKAEEMEPIFQEELERLGVDYIDYFLIHNVSGFSDHALKNTDPFKFGVEKKAEGKVKHVGFSSHADAKYIEDVIKQHPDMDFIQLQINYLDWENDAIQSKECYEVACKYNLPVIVMEPLKGGFLANVPKEAEKLMRDYNGQSPVEWAFRFLISLDNVMMVLSGASSYEQLKENIEIFEDIKPLNDEELEILRKVREIINANIAIDCTGCNYCLSSCPQNILIPKLFNMYNEDMIQNPGPTEFTAVGNAYVNYAKEAKHGLASDCIDCQACIPKCPQHINIPEELVKVKDHFETPLYGFNQQEE</sequence>
<dbReference type="PANTHER" id="PTHR43312:SF2">
    <property type="entry name" value="OXIDOREDUCTASE"/>
    <property type="match status" value="1"/>
</dbReference>
<dbReference type="InterPro" id="IPR017900">
    <property type="entry name" value="4Fe4S_Fe_S_CS"/>
</dbReference>
<gene>
    <name evidence="2" type="ORF">ASJ82_07290</name>
    <name evidence="3" type="ORF">MSCUN_03900</name>
</gene>
<dbReference type="InterPro" id="IPR053135">
    <property type="entry name" value="AKR2_Oxidoreductase"/>
</dbReference>
<evidence type="ECO:0000313" key="5">
    <source>
        <dbReference type="Proteomes" id="UP000246004"/>
    </source>
</evidence>
<accession>A0A2A2HBM3</accession>
<proteinExistence type="predicted"/>
<dbReference type="AlphaFoldDB" id="A0A2A2HBM3"/>
<dbReference type="GO" id="GO:0016491">
    <property type="term" value="F:oxidoreductase activity"/>
    <property type="evidence" value="ECO:0007669"/>
    <property type="project" value="UniProtKB-KW"/>
</dbReference>
<dbReference type="EMBL" id="LWMS01000010">
    <property type="protein sequence ID" value="PWL08677.1"/>
    <property type="molecule type" value="Genomic_DNA"/>
</dbReference>
<name>A0A2A2HBM3_9EURY</name>
<dbReference type="InterPro" id="IPR020471">
    <property type="entry name" value="AKR"/>
</dbReference>
<comment type="caution">
    <text evidence="2">The sequence shown here is derived from an EMBL/GenBank/DDBJ whole genome shotgun (WGS) entry which is preliminary data.</text>
</comment>
<dbReference type="Gene3D" id="3.30.70.20">
    <property type="match status" value="1"/>
</dbReference>
<dbReference type="SUPFAM" id="SSF46548">
    <property type="entry name" value="alpha-helical ferredoxin"/>
    <property type="match status" value="1"/>
</dbReference>
<protein>
    <submittedName>
        <fullName evidence="2">Fe-S oxidoreductase</fullName>
    </submittedName>
    <submittedName>
        <fullName evidence="3">Putative oxidoreductase</fullName>
        <ecNumber evidence="3">1.-.-.-</ecNumber>
    </submittedName>
</protein>
<dbReference type="Pfam" id="PF13187">
    <property type="entry name" value="Fer4_9"/>
    <property type="match status" value="1"/>
</dbReference>
<feature type="domain" description="4Fe-4S ferredoxin-type" evidence="1">
    <location>
        <begin position="275"/>
        <end position="307"/>
    </location>
</feature>
<dbReference type="RefSeq" id="WP_095609085.1">
    <property type="nucleotide sequence ID" value="NZ_LMVN01000024.1"/>
</dbReference>